<dbReference type="SUPFAM" id="SSF143968">
    <property type="entry name" value="UbiD C-terminal domain-like"/>
    <property type="match status" value="2"/>
</dbReference>
<gene>
    <name evidence="5" type="ORF">PbJCM13498_08860</name>
</gene>
<dbReference type="EMBL" id="BLAX01000001">
    <property type="protein sequence ID" value="GET32023.1"/>
    <property type="molecule type" value="Genomic_DNA"/>
</dbReference>
<dbReference type="InterPro" id="IPR002830">
    <property type="entry name" value="UbiD"/>
</dbReference>
<protein>
    <submittedName>
        <fullName evidence="5">Menaquinone biosynthesis decarboxylase</fullName>
    </submittedName>
</protein>
<evidence type="ECO:0000313" key="6">
    <source>
        <dbReference type="Proteomes" id="UP000391834"/>
    </source>
</evidence>
<feature type="domain" description="3-octaprenyl-4-hydroxybenzoate carboxy-lyase-like C-terminal" evidence="4">
    <location>
        <begin position="326"/>
        <end position="449"/>
    </location>
</feature>
<feature type="domain" description="3-octaprenyl-4-hydroxybenzoate carboxy-lyase-like C-terminal" evidence="4">
    <location>
        <begin position="475"/>
        <end position="564"/>
    </location>
</feature>
<dbReference type="GO" id="GO:0016831">
    <property type="term" value="F:carboxy-lyase activity"/>
    <property type="evidence" value="ECO:0007669"/>
    <property type="project" value="InterPro"/>
</dbReference>
<dbReference type="InterPro" id="IPR022390">
    <property type="entry name" value="HBDC"/>
</dbReference>
<accession>A0A5M4AWJ3</accession>
<dbReference type="Pfam" id="PF20695">
    <property type="entry name" value="UbiD_N"/>
    <property type="match status" value="1"/>
</dbReference>
<dbReference type="RefSeq" id="WP_025863462.1">
    <property type="nucleotide sequence ID" value="NZ_BLAX01000001.1"/>
</dbReference>
<dbReference type="InterPro" id="IPR049383">
    <property type="entry name" value="UbiD-like_N"/>
</dbReference>
<dbReference type="InterPro" id="IPR048304">
    <property type="entry name" value="UbiD_Rift_dom"/>
</dbReference>
<evidence type="ECO:0000313" key="5">
    <source>
        <dbReference type="EMBL" id="GET32023.1"/>
    </source>
</evidence>
<dbReference type="Gene3D" id="3.40.1670.10">
    <property type="entry name" value="UbiD C-terminal domain-like"/>
    <property type="match status" value="2"/>
</dbReference>
<evidence type="ECO:0000259" key="3">
    <source>
        <dbReference type="Pfam" id="PF20695"/>
    </source>
</evidence>
<comment type="caution">
    <text evidence="5">The sequence shown here is derived from an EMBL/GenBank/DDBJ whole genome shotgun (WGS) entry which is preliminary data.</text>
</comment>
<proteinExistence type="inferred from homology"/>
<dbReference type="GO" id="GO:0005737">
    <property type="term" value="C:cytoplasm"/>
    <property type="evidence" value="ECO:0007669"/>
    <property type="project" value="TreeGrafter"/>
</dbReference>
<dbReference type="InterPro" id="IPR049381">
    <property type="entry name" value="UbiD-like_C"/>
</dbReference>
<dbReference type="NCBIfam" id="TIGR00148">
    <property type="entry name" value="UbiD family decarboxylase"/>
    <property type="match status" value="1"/>
</dbReference>
<feature type="domain" description="3-octaprenyl-4-hydroxybenzoate carboxy-lyase-like Rift-related" evidence="2">
    <location>
        <begin position="122"/>
        <end position="320"/>
    </location>
</feature>
<dbReference type="SUPFAM" id="SSF50475">
    <property type="entry name" value="FMN-binding split barrel"/>
    <property type="match status" value="1"/>
</dbReference>
<sequence>MAFQGIREYIELLEQKGELIRIKQYVNPVLEIPEIVDRVSKSPEGGKALLFENTGTDFPVLINAFGSNNRMALALGADNLNAIGDEIESLFKKLVSPKAGLMEKLRMLPMLGQISSWMPKSVSGKGKCQEVIMKEPDMGKLPVLTCWPADGGPFVTLPCVVTRDPETGVRNVGMYRMQVFGPNLTGMHWHKHKTGARHFNEYKKRGERMPISVVLGGDPAYTYAATAPLPDNIDEYLLAGFLRKKRVELVKCITNDLEVPSNADFVIEGYVDPEEDFVWEGPFGDHTGFYSLADWYPKFHVTCITHRKDAVYPATIVGIPPQEDAYIGRATERIFLSPMKLTMIPEMEDMELPPAGVAHNLTISKIDKTFAGQAAKVMNAMWGAGQMMFNKVMIVADGQTDIHNYPEIARMVSQVVDPAHDIYFTQGPMDVLDHSAAKFAYGSKMGIDATHKYEEELYRESANYTVPASSVISADDIKKEIPEVHDINADLLDLGISFVVVSVNKNQPGMVKTLGKKLAESEAFKGVKFIAIVDEELDIRDMNAVGWYVSGNIDPKRDSQIFDGESEGEVSHLVLDGTRKSGSLDNFKRDWPNPVVSSMETIRKVDEMWPKLGLGEFIESPSLRYIPIQKGTGAIAGEE</sequence>
<comment type="similarity">
    <text evidence="1">Belongs to the UbiD family.</text>
</comment>
<reference evidence="5 6" key="1">
    <citation type="submission" date="2019-10" db="EMBL/GenBank/DDBJ databases">
        <title>Prolixibacter strains distinguished by the presence of nitrate reductase genes were adept at nitrate-dependent anaerobic corrosion of metallic iron and carbon steel.</title>
        <authorList>
            <person name="Iino T."/>
            <person name="Shono N."/>
            <person name="Ito K."/>
            <person name="Nakamura R."/>
            <person name="Sueoka K."/>
            <person name="Harayama S."/>
            <person name="Ohkuma M."/>
        </authorList>
    </citation>
    <scope>NUCLEOTIDE SEQUENCE [LARGE SCALE GENOMIC DNA]</scope>
    <source>
        <strain evidence="5 6">JCM 13498</strain>
    </source>
</reference>
<evidence type="ECO:0000259" key="2">
    <source>
        <dbReference type="Pfam" id="PF01977"/>
    </source>
</evidence>
<evidence type="ECO:0000259" key="4">
    <source>
        <dbReference type="Pfam" id="PF20696"/>
    </source>
</evidence>
<dbReference type="OrthoDB" id="9809841at2"/>
<dbReference type="PANTHER" id="PTHR30108:SF17">
    <property type="entry name" value="FERULIC ACID DECARBOXYLASE 1"/>
    <property type="match status" value="1"/>
</dbReference>
<name>A0A5M4AWJ3_9BACT</name>
<feature type="domain" description="3-octaprenyl-4-hydroxybenzoate carboxy-lyase-like N-terminal" evidence="3">
    <location>
        <begin position="10"/>
        <end position="85"/>
    </location>
</feature>
<dbReference type="Pfam" id="PF01977">
    <property type="entry name" value="UbiD"/>
    <property type="match status" value="1"/>
</dbReference>
<dbReference type="NCBIfam" id="TIGR03701">
    <property type="entry name" value="mena_SCO4490"/>
    <property type="match status" value="1"/>
</dbReference>
<evidence type="ECO:0000256" key="1">
    <source>
        <dbReference type="ARBA" id="ARBA00010021"/>
    </source>
</evidence>
<keyword evidence="6" id="KW-1185">Reference proteome</keyword>
<dbReference type="PANTHER" id="PTHR30108">
    <property type="entry name" value="3-OCTAPRENYL-4-HYDROXYBENZOATE CARBOXY-LYASE-RELATED"/>
    <property type="match status" value="1"/>
</dbReference>
<dbReference type="AlphaFoldDB" id="A0A5M4AWJ3"/>
<dbReference type="Pfam" id="PF20696">
    <property type="entry name" value="UbiD_C"/>
    <property type="match status" value="2"/>
</dbReference>
<organism evidence="5 6">
    <name type="scientific">Prolixibacter bellariivorans</name>
    <dbReference type="NCBI Taxonomy" id="314319"/>
    <lineage>
        <taxon>Bacteria</taxon>
        <taxon>Pseudomonadati</taxon>
        <taxon>Bacteroidota</taxon>
        <taxon>Bacteroidia</taxon>
        <taxon>Marinilabiliales</taxon>
        <taxon>Prolixibacteraceae</taxon>
        <taxon>Prolixibacter</taxon>
    </lineage>
</organism>
<dbReference type="Proteomes" id="UP000391834">
    <property type="component" value="Unassembled WGS sequence"/>
</dbReference>